<dbReference type="EMBL" id="MAVT02000702">
    <property type="protein sequence ID" value="POS73980.1"/>
    <property type="molecule type" value="Genomic_DNA"/>
</dbReference>
<dbReference type="PANTHER" id="PTHR35910">
    <property type="entry name" value="2EXR DOMAIN-CONTAINING PROTEIN"/>
    <property type="match status" value="1"/>
</dbReference>
<evidence type="ECO:0000313" key="2">
    <source>
        <dbReference type="EMBL" id="POS73980.1"/>
    </source>
</evidence>
<proteinExistence type="predicted"/>
<dbReference type="InterPro" id="IPR045518">
    <property type="entry name" value="2EXR"/>
</dbReference>
<sequence>MAEKDLNSAKDWGLHRLPLELRLRIWEETWPGPRLIEVSLPPGAATATGTAAPKRIKPSRQVGAEKVTAWNSRSRRLEDVSCRAYTHPVALQVCRESRRHTLATYRRLQHSRVADCAFYFDPGRDVLWLHRDLSQFDTGSLGCVERVLFKDVERFDDSGADKKQRRRELLEMVESSMRRVREVMVLVHWTSIADLDGGGGGGGSGKTSETLYDWMQYYMFMLDECWDLLDHQPWVLQFLSTWDEFGVCFESRGEAKLWGDAREGPLYGCPSHDVVYRKRLVERFPKRFVEIQRI</sequence>
<dbReference type="Pfam" id="PF20150">
    <property type="entry name" value="2EXR"/>
    <property type="match status" value="1"/>
</dbReference>
<organism evidence="2 3">
    <name type="scientific">Diaporthe helianthi</name>
    <dbReference type="NCBI Taxonomy" id="158607"/>
    <lineage>
        <taxon>Eukaryota</taxon>
        <taxon>Fungi</taxon>
        <taxon>Dikarya</taxon>
        <taxon>Ascomycota</taxon>
        <taxon>Pezizomycotina</taxon>
        <taxon>Sordariomycetes</taxon>
        <taxon>Sordariomycetidae</taxon>
        <taxon>Diaporthales</taxon>
        <taxon>Diaporthaceae</taxon>
        <taxon>Diaporthe</taxon>
    </lineage>
</organism>
<reference evidence="2" key="1">
    <citation type="submission" date="2017-09" db="EMBL/GenBank/DDBJ databases">
        <title>Polyketide synthases of a Diaporthe helianthi virulent isolate.</title>
        <authorList>
            <person name="Baroncelli R."/>
        </authorList>
    </citation>
    <scope>NUCLEOTIDE SEQUENCE [LARGE SCALE GENOMIC DNA]</scope>
    <source>
        <strain evidence="2">7/96</strain>
    </source>
</reference>
<evidence type="ECO:0000259" key="1">
    <source>
        <dbReference type="Pfam" id="PF20150"/>
    </source>
</evidence>
<feature type="domain" description="2EXR" evidence="1">
    <location>
        <begin position="16"/>
        <end position="127"/>
    </location>
</feature>
<keyword evidence="3" id="KW-1185">Reference proteome</keyword>
<dbReference type="AlphaFoldDB" id="A0A2P5HUP7"/>
<dbReference type="OrthoDB" id="2142759at2759"/>
<name>A0A2P5HUP7_DIAHE</name>
<dbReference type="InParanoid" id="A0A2P5HUP7"/>
<accession>A0A2P5HUP7</accession>
<comment type="caution">
    <text evidence="2">The sequence shown here is derived from an EMBL/GenBank/DDBJ whole genome shotgun (WGS) entry which is preliminary data.</text>
</comment>
<dbReference type="STRING" id="158607.A0A2P5HUP7"/>
<dbReference type="Proteomes" id="UP000094444">
    <property type="component" value="Unassembled WGS sequence"/>
</dbReference>
<dbReference type="PANTHER" id="PTHR35910:SF6">
    <property type="entry name" value="2EXR DOMAIN-CONTAINING PROTEIN"/>
    <property type="match status" value="1"/>
</dbReference>
<evidence type="ECO:0000313" key="3">
    <source>
        <dbReference type="Proteomes" id="UP000094444"/>
    </source>
</evidence>
<gene>
    <name evidence="2" type="ORF">DHEL01_v207633</name>
</gene>
<protein>
    <recommendedName>
        <fullName evidence="1">2EXR domain-containing protein</fullName>
    </recommendedName>
</protein>